<organism evidence="3 4">
    <name type="scientific">Nitratidesulfovibrio vulgaris (strain ATCC 29579 / DSM 644 / CCUG 34227 / NCIMB 8303 / VKM B-1760 / Hildenborough)</name>
    <name type="common">Desulfovibrio vulgaris</name>
    <dbReference type="NCBI Taxonomy" id="882"/>
    <lineage>
        <taxon>Bacteria</taxon>
        <taxon>Pseudomonadati</taxon>
        <taxon>Thermodesulfobacteriota</taxon>
        <taxon>Desulfovibrionia</taxon>
        <taxon>Desulfovibrionales</taxon>
        <taxon>Desulfovibrionaceae</taxon>
        <taxon>Nitratidesulfovibrio</taxon>
    </lineage>
</organism>
<accession>Q727S9</accession>
<dbReference type="PaxDb" id="882-DVU_2775"/>
<feature type="transmembrane region" description="Helical" evidence="2">
    <location>
        <begin position="70"/>
        <end position="90"/>
    </location>
</feature>
<dbReference type="KEGG" id="dvu:DVU_2775"/>
<keyword evidence="2" id="KW-0472">Membrane</keyword>
<evidence type="ECO:0000313" key="4">
    <source>
        <dbReference type="Proteomes" id="UP000002194"/>
    </source>
</evidence>
<dbReference type="AlphaFoldDB" id="Q727S9"/>
<feature type="region of interest" description="Disordered" evidence="1">
    <location>
        <begin position="1"/>
        <end position="26"/>
    </location>
</feature>
<evidence type="ECO:0000313" key="3">
    <source>
        <dbReference type="EMBL" id="AAS97247.1"/>
    </source>
</evidence>
<proteinExistence type="predicted"/>
<sequence length="91" mass="9865">MVDRQNPPAMAAGRRADSPPRQVKHSRRTDFLSTLVHYFTIERGAACVVPFVGCQCIVAEVELLAGFGEVLTSLITLVLAPIVMLITNGAR</sequence>
<keyword evidence="2" id="KW-1133">Transmembrane helix</keyword>
<reference evidence="3 4" key="1">
    <citation type="journal article" date="2004" name="Nat. Biotechnol.">
        <title>The genome sequence of the anaerobic, sulfate-reducing bacterium Desulfovibrio vulgaris Hildenborough.</title>
        <authorList>
            <person name="Heidelberg J.F."/>
            <person name="Seshadri R."/>
            <person name="Haveman S.A."/>
            <person name="Hemme C.L."/>
            <person name="Paulsen I.T."/>
            <person name="Kolonay J.F."/>
            <person name="Eisen J.A."/>
            <person name="Ward N."/>
            <person name="Methe B."/>
            <person name="Brinkac L.M."/>
            <person name="Daugherty S.C."/>
            <person name="Deboy R.T."/>
            <person name="Dodson R.J."/>
            <person name="Durkin A.S."/>
            <person name="Madupu R."/>
            <person name="Nelson W.C."/>
            <person name="Sullivan S.A."/>
            <person name="Fouts D."/>
            <person name="Haft D.H."/>
            <person name="Selengut J."/>
            <person name="Peterson J.D."/>
            <person name="Davidsen T.M."/>
            <person name="Zafar N."/>
            <person name="Zhou L."/>
            <person name="Radune D."/>
            <person name="Dimitrov G."/>
            <person name="Hance M."/>
            <person name="Tran K."/>
            <person name="Khouri H."/>
            <person name="Gill J."/>
            <person name="Utterback T.R."/>
            <person name="Feldblyum T.V."/>
            <person name="Wall J.D."/>
            <person name="Voordouw G."/>
            <person name="Fraser C.M."/>
        </authorList>
    </citation>
    <scope>NUCLEOTIDE SEQUENCE [LARGE SCALE GENOMIC DNA]</scope>
    <source>
        <strain evidence="4">ATCC 29579 / DSM 644 / NCIMB 8303 / VKM B-1760 / Hildenborough</strain>
    </source>
</reference>
<keyword evidence="4" id="KW-1185">Reference proteome</keyword>
<gene>
    <name evidence="3" type="ordered locus">DVU_2775</name>
</gene>
<keyword evidence="2" id="KW-0812">Transmembrane</keyword>
<name>Q727S9_NITV2</name>
<dbReference type="EMBL" id="AE017285">
    <property type="protein sequence ID" value="AAS97247.1"/>
    <property type="molecule type" value="Genomic_DNA"/>
</dbReference>
<protein>
    <submittedName>
        <fullName evidence="3">Uncharacterized protein</fullName>
    </submittedName>
</protein>
<evidence type="ECO:0000256" key="2">
    <source>
        <dbReference type="SAM" id="Phobius"/>
    </source>
</evidence>
<dbReference type="Proteomes" id="UP000002194">
    <property type="component" value="Chromosome"/>
</dbReference>
<dbReference type="EnsemblBacteria" id="AAS97247">
    <property type="protein sequence ID" value="AAS97247"/>
    <property type="gene ID" value="DVU_2775"/>
</dbReference>
<evidence type="ECO:0000256" key="1">
    <source>
        <dbReference type="SAM" id="MobiDB-lite"/>
    </source>
</evidence>
<dbReference type="HOGENOM" id="CLU_2422187_0_0_7"/>